<feature type="chain" id="PRO_5020346318" description="HEAT repeat protein" evidence="2">
    <location>
        <begin position="21"/>
        <end position="755"/>
    </location>
</feature>
<evidence type="ECO:0000313" key="4">
    <source>
        <dbReference type="Proteomes" id="UP000294835"/>
    </source>
</evidence>
<feature type="region of interest" description="Disordered" evidence="1">
    <location>
        <begin position="122"/>
        <end position="155"/>
    </location>
</feature>
<dbReference type="Proteomes" id="UP000294835">
    <property type="component" value="Unassembled WGS sequence"/>
</dbReference>
<organism evidence="3 4">
    <name type="scientific">Rhodovulum marinum</name>
    <dbReference type="NCBI Taxonomy" id="320662"/>
    <lineage>
        <taxon>Bacteria</taxon>
        <taxon>Pseudomonadati</taxon>
        <taxon>Pseudomonadota</taxon>
        <taxon>Alphaproteobacteria</taxon>
        <taxon>Rhodobacterales</taxon>
        <taxon>Paracoccaceae</taxon>
        <taxon>Rhodovulum</taxon>
    </lineage>
</organism>
<sequence>MILRAVLLVVFLLPGLPALAQAVAIRSGEHADFSRLVFEVPAGVSWSLGRGAEGYLLEFDDPDLDFTFAGVFDLIPRTRLTAIALDAPGRLSLGVAEDVHAEAFTLRPGLVVLDLRNGPAPADSPFEAPLQAQAPQQAEPRRTAQPPVPKVRLPMDAGRMRPAPVIGRFLPPTPPSATVAAPADPRVAAARSELAKQIGRAAAQGLLEPADIRRAREDDDPPPDPAPPETAEDDPGPEPALPGLADRPNMHVETSIDRGFGPQASGRTQSALGDPCFPDSYFDLSGWLGEDPPAALIAAGRSALLNMRDAPDPAGAQALVRSYLALGFGAEARAVIDTVALDSAPAPVWREMGAILDEGRAENPDLFDGQLSCPSRAALWATLARPDIPSTTEVDEAAVIRSFSELPLHLRRHLGPTLAERFLAAGDTAAATRVRNAVARAGEMTQSGDLTLVEARLDLSHGQIETAEARIDEVLAEGGLSSPQALVLRLETELDAGQAPAADALALAEALAFERRGTALGTQLLALSIRGHGANGNFQTAFGMLMHNGLESDGVLVSDLVRALARDGRDADLLREAFSGVLTRPDIAIADNARLAVADRLLTLGFPARAAEIVSDIPPRGTPQERQVRARLALAIGQPGQAMQYLSGLDSPQADILRAEAARALGDLATAARYYGAAGDTERQAALAWRDRNWQTVRTAGPDDQRGYADLREETPAGAFDPAAAPSLSGARSLLDGSSAMRARLADLLAPPANR</sequence>
<feature type="signal peptide" evidence="2">
    <location>
        <begin position="1"/>
        <end position="20"/>
    </location>
</feature>
<feature type="compositionally biased region" description="Low complexity" evidence="1">
    <location>
        <begin position="127"/>
        <end position="138"/>
    </location>
</feature>
<dbReference type="OrthoDB" id="7847197at2"/>
<proteinExistence type="predicted"/>
<comment type="caution">
    <text evidence="3">The sequence shown here is derived from an EMBL/GenBank/DDBJ whole genome shotgun (WGS) entry which is preliminary data.</text>
</comment>
<dbReference type="AlphaFoldDB" id="A0A4R2PVH2"/>
<accession>A0A4R2PVH2</accession>
<feature type="region of interest" description="Disordered" evidence="1">
    <location>
        <begin position="202"/>
        <end position="248"/>
    </location>
</feature>
<evidence type="ECO:0000256" key="2">
    <source>
        <dbReference type="SAM" id="SignalP"/>
    </source>
</evidence>
<dbReference type="RefSeq" id="WP_132464962.1">
    <property type="nucleotide sequence ID" value="NZ_SLXP01000014.1"/>
</dbReference>
<gene>
    <name evidence="3" type="ORF">EV662_11424</name>
</gene>
<evidence type="ECO:0000256" key="1">
    <source>
        <dbReference type="SAM" id="MobiDB-lite"/>
    </source>
</evidence>
<keyword evidence="2" id="KW-0732">Signal</keyword>
<feature type="region of interest" description="Disordered" evidence="1">
    <location>
        <begin position="253"/>
        <end position="272"/>
    </location>
</feature>
<dbReference type="EMBL" id="SLXP01000014">
    <property type="protein sequence ID" value="TCP39098.1"/>
    <property type="molecule type" value="Genomic_DNA"/>
</dbReference>
<evidence type="ECO:0000313" key="3">
    <source>
        <dbReference type="EMBL" id="TCP39098.1"/>
    </source>
</evidence>
<keyword evidence="4" id="KW-1185">Reference proteome</keyword>
<reference evidence="3 4" key="1">
    <citation type="submission" date="2019-03" db="EMBL/GenBank/DDBJ databases">
        <title>Genomic Encyclopedia of Type Strains, Phase IV (KMG-IV): sequencing the most valuable type-strain genomes for metagenomic binning, comparative biology and taxonomic classification.</title>
        <authorList>
            <person name="Goeker M."/>
        </authorList>
    </citation>
    <scope>NUCLEOTIDE SEQUENCE [LARGE SCALE GENOMIC DNA]</scope>
    <source>
        <strain evidence="3 4">DSM 18063</strain>
    </source>
</reference>
<name>A0A4R2PVH2_9RHOB</name>
<protein>
    <recommendedName>
        <fullName evidence="5">HEAT repeat protein</fullName>
    </recommendedName>
</protein>
<evidence type="ECO:0008006" key="5">
    <source>
        <dbReference type="Google" id="ProtNLM"/>
    </source>
</evidence>